<comment type="subcellular location">
    <subcellularLocation>
        <location evidence="1">Membrane</location>
        <topology evidence="1">Multi-pass membrane protein</topology>
    </subcellularLocation>
</comment>
<evidence type="ECO:0008006" key="11">
    <source>
        <dbReference type="Google" id="ProtNLM"/>
    </source>
</evidence>
<dbReference type="EMBL" id="JARBHB010000002">
    <property type="protein sequence ID" value="KAJ8891524.1"/>
    <property type="molecule type" value="Genomic_DNA"/>
</dbReference>
<gene>
    <name evidence="9" type="ORF">PR048_004052</name>
</gene>
<dbReference type="InterPro" id="IPR003689">
    <property type="entry name" value="ZIP"/>
</dbReference>
<evidence type="ECO:0000256" key="3">
    <source>
        <dbReference type="ARBA" id="ARBA00022692"/>
    </source>
</evidence>
<evidence type="ECO:0000256" key="5">
    <source>
        <dbReference type="ARBA" id="ARBA00023136"/>
    </source>
</evidence>
<feature type="compositionally biased region" description="Polar residues" evidence="7">
    <location>
        <begin position="48"/>
        <end position="59"/>
    </location>
</feature>
<sequence>MTVSGVFDRSFIRKVVLGIIIVLIFLDFPWLCQTHEHSHEDEHDSPSFKYSRQANTQYSSEHKPKVKVNIASTREDTLTLWARAIGSTLLISAAPFFVLYLVPLDNSKEREPLLKILLSFASGSLLGDAFLHLIPHALHPHSADEEHSHSHSHLHSAGHSHGPHDMRVGFWVLLGIIVFLVVEKLVRLVKGGHGHSHSAAVPVETNSSADKPDEDRKTDNDKGQEKKEHALSETAHHDHGNGYILSVLKPDI</sequence>
<evidence type="ECO:0000256" key="2">
    <source>
        <dbReference type="ARBA" id="ARBA00022448"/>
    </source>
</evidence>
<keyword evidence="5 8" id="KW-0472">Membrane</keyword>
<evidence type="ECO:0000313" key="9">
    <source>
        <dbReference type="EMBL" id="KAJ8891524.1"/>
    </source>
</evidence>
<accession>A0ABQ9I4G5</accession>
<evidence type="ECO:0000256" key="6">
    <source>
        <dbReference type="ARBA" id="ARBA00038485"/>
    </source>
</evidence>
<dbReference type="PANTHER" id="PTHR16950:SF25">
    <property type="entry name" value="ZINC TRANSPORTER SLC39A7"/>
    <property type="match status" value="1"/>
</dbReference>
<dbReference type="PANTHER" id="PTHR16950">
    <property type="entry name" value="ZINC TRANSPORTER SLC39A7 HISTIDINE-RICH MEMBRANE PROTEIN KE4"/>
    <property type="match status" value="1"/>
</dbReference>
<name>A0ABQ9I4G5_9NEOP</name>
<feature type="transmembrane region" description="Helical" evidence="8">
    <location>
        <begin position="168"/>
        <end position="186"/>
    </location>
</feature>
<evidence type="ECO:0000256" key="7">
    <source>
        <dbReference type="SAM" id="MobiDB-lite"/>
    </source>
</evidence>
<keyword evidence="10" id="KW-1185">Reference proteome</keyword>
<evidence type="ECO:0000256" key="8">
    <source>
        <dbReference type="SAM" id="Phobius"/>
    </source>
</evidence>
<feature type="region of interest" description="Disordered" evidence="7">
    <location>
        <begin position="193"/>
        <end position="239"/>
    </location>
</feature>
<proteinExistence type="inferred from homology"/>
<evidence type="ECO:0000313" key="10">
    <source>
        <dbReference type="Proteomes" id="UP001159363"/>
    </source>
</evidence>
<reference evidence="9 10" key="1">
    <citation type="submission" date="2023-02" db="EMBL/GenBank/DDBJ databases">
        <title>LHISI_Scaffold_Assembly.</title>
        <authorList>
            <person name="Stuart O.P."/>
            <person name="Cleave R."/>
            <person name="Magrath M.J.L."/>
            <person name="Mikheyev A.S."/>
        </authorList>
    </citation>
    <scope>NUCLEOTIDE SEQUENCE [LARGE SCALE GENOMIC DNA]</scope>
    <source>
        <strain evidence="9">Daus_M_001</strain>
        <tissue evidence="9">Leg muscle</tissue>
    </source>
</reference>
<comment type="caution">
    <text evidence="9">The sequence shown here is derived from an EMBL/GenBank/DDBJ whole genome shotgun (WGS) entry which is preliminary data.</text>
</comment>
<dbReference type="Pfam" id="PF02535">
    <property type="entry name" value="Zip"/>
    <property type="match status" value="1"/>
</dbReference>
<feature type="region of interest" description="Disordered" evidence="7">
    <location>
        <begin position="39"/>
        <end position="62"/>
    </location>
</feature>
<comment type="similarity">
    <text evidence="6">Belongs to the ZIP transporter (TC 2.A.5) family. KE4/Catsup subfamily.</text>
</comment>
<feature type="compositionally biased region" description="Basic and acidic residues" evidence="7">
    <location>
        <begin position="210"/>
        <end position="239"/>
    </location>
</feature>
<feature type="transmembrane region" description="Helical" evidence="8">
    <location>
        <begin position="80"/>
        <end position="102"/>
    </location>
</feature>
<feature type="transmembrane region" description="Helical" evidence="8">
    <location>
        <begin position="114"/>
        <end position="134"/>
    </location>
</feature>
<keyword evidence="3 8" id="KW-0812">Transmembrane</keyword>
<protein>
    <recommendedName>
        <fullName evidence="11">Solute carrier family 39 member 7</fullName>
    </recommendedName>
</protein>
<evidence type="ECO:0000256" key="4">
    <source>
        <dbReference type="ARBA" id="ARBA00022989"/>
    </source>
</evidence>
<organism evidence="9 10">
    <name type="scientific">Dryococelus australis</name>
    <dbReference type="NCBI Taxonomy" id="614101"/>
    <lineage>
        <taxon>Eukaryota</taxon>
        <taxon>Metazoa</taxon>
        <taxon>Ecdysozoa</taxon>
        <taxon>Arthropoda</taxon>
        <taxon>Hexapoda</taxon>
        <taxon>Insecta</taxon>
        <taxon>Pterygota</taxon>
        <taxon>Neoptera</taxon>
        <taxon>Polyneoptera</taxon>
        <taxon>Phasmatodea</taxon>
        <taxon>Verophasmatodea</taxon>
        <taxon>Anareolatae</taxon>
        <taxon>Phasmatidae</taxon>
        <taxon>Eurycanthinae</taxon>
        <taxon>Dryococelus</taxon>
    </lineage>
</organism>
<keyword evidence="4 8" id="KW-1133">Transmembrane helix</keyword>
<dbReference type="Proteomes" id="UP001159363">
    <property type="component" value="Chromosome 2"/>
</dbReference>
<feature type="transmembrane region" description="Helical" evidence="8">
    <location>
        <begin position="12"/>
        <end position="31"/>
    </location>
</feature>
<keyword evidence="2" id="KW-0813">Transport</keyword>
<evidence type="ECO:0000256" key="1">
    <source>
        <dbReference type="ARBA" id="ARBA00004141"/>
    </source>
</evidence>